<reference evidence="2 3" key="1">
    <citation type="submission" date="2016-10" db="EMBL/GenBank/DDBJ databases">
        <authorList>
            <person name="de Groot N.N."/>
        </authorList>
    </citation>
    <scope>NUCLEOTIDE SEQUENCE [LARGE SCALE GENOMIC DNA]</scope>
    <source>
        <strain evidence="2 3">DSM 29340</strain>
    </source>
</reference>
<proteinExistence type="predicted"/>
<sequence length="252" mass="26965">MNETFLAAIVIIASTVVVALLFYRVSHWLVGPKPETASKELSGSILGRVSALHALILGLVFAQLALDYRVLQKDLGSEADTVIQIVTDARLHGGEGADGIISGTKDYVDAVVNHEWQDFASAKAEGSAGRVAWLKIYKQTLNLNSETAVQKMLHDNLVAKARALETLRNKRLNIAGGSNQIAFWFAAIAGLVIISVSYFAFAPSGVNLAFVSLFGAYNGITLFLIYALVNPYVAPGAIQPDVLIHASSLIGQ</sequence>
<feature type="transmembrane region" description="Helical" evidence="1">
    <location>
        <begin position="45"/>
        <end position="66"/>
    </location>
</feature>
<name>A0A1H7E6N2_9RHOB</name>
<dbReference type="InterPro" id="IPR025333">
    <property type="entry name" value="DUF4239"/>
</dbReference>
<keyword evidence="1" id="KW-1133">Transmembrane helix</keyword>
<dbReference type="Proteomes" id="UP000199379">
    <property type="component" value="Unassembled WGS sequence"/>
</dbReference>
<feature type="transmembrane region" description="Helical" evidence="1">
    <location>
        <begin position="5"/>
        <end position="25"/>
    </location>
</feature>
<accession>A0A1H7E6N2</accession>
<dbReference type="RefSeq" id="WP_177175515.1">
    <property type="nucleotide sequence ID" value="NZ_FNYD01000021.1"/>
</dbReference>
<dbReference type="AlphaFoldDB" id="A0A1H7E6N2"/>
<evidence type="ECO:0000256" key="1">
    <source>
        <dbReference type="SAM" id="Phobius"/>
    </source>
</evidence>
<keyword evidence="3" id="KW-1185">Reference proteome</keyword>
<dbReference type="Pfam" id="PF14023">
    <property type="entry name" value="Bestrophin-like"/>
    <property type="match status" value="1"/>
</dbReference>
<keyword evidence="1" id="KW-0472">Membrane</keyword>
<organism evidence="2 3">
    <name type="scientific">Cribrihabitans marinus</name>
    <dbReference type="NCBI Taxonomy" id="1227549"/>
    <lineage>
        <taxon>Bacteria</taxon>
        <taxon>Pseudomonadati</taxon>
        <taxon>Pseudomonadota</taxon>
        <taxon>Alphaproteobacteria</taxon>
        <taxon>Rhodobacterales</taxon>
        <taxon>Paracoccaceae</taxon>
        <taxon>Cribrihabitans</taxon>
    </lineage>
</organism>
<evidence type="ECO:0000313" key="2">
    <source>
        <dbReference type="EMBL" id="SEK07732.1"/>
    </source>
</evidence>
<gene>
    <name evidence="2" type="ORF">SAMN05444007_1212</name>
</gene>
<evidence type="ECO:0000313" key="3">
    <source>
        <dbReference type="Proteomes" id="UP000199379"/>
    </source>
</evidence>
<feature type="transmembrane region" description="Helical" evidence="1">
    <location>
        <begin position="208"/>
        <end position="229"/>
    </location>
</feature>
<protein>
    <recommendedName>
        <fullName evidence="4">DUF4239 domain-containing protein</fullName>
    </recommendedName>
</protein>
<keyword evidence="1" id="KW-0812">Transmembrane</keyword>
<evidence type="ECO:0008006" key="4">
    <source>
        <dbReference type="Google" id="ProtNLM"/>
    </source>
</evidence>
<feature type="transmembrane region" description="Helical" evidence="1">
    <location>
        <begin position="181"/>
        <end position="202"/>
    </location>
</feature>
<dbReference type="EMBL" id="FNYD01000021">
    <property type="protein sequence ID" value="SEK07732.1"/>
    <property type="molecule type" value="Genomic_DNA"/>
</dbReference>